<name>A0A6J4ZM68_9BURK</name>
<dbReference type="SMART" id="SM00342">
    <property type="entry name" value="HTH_ARAC"/>
    <property type="match status" value="1"/>
</dbReference>
<keyword evidence="7" id="KW-1185">Reference proteome</keyword>
<evidence type="ECO:0000256" key="4">
    <source>
        <dbReference type="SAM" id="MobiDB-lite"/>
    </source>
</evidence>
<dbReference type="AlphaFoldDB" id="A0A6J4ZM68"/>
<reference evidence="6 7" key="1">
    <citation type="submission" date="2020-04" db="EMBL/GenBank/DDBJ databases">
        <authorList>
            <person name="De Canck E."/>
        </authorList>
    </citation>
    <scope>NUCLEOTIDE SEQUENCE [LARGE SCALE GENOMIC DNA]</scope>
    <source>
        <strain evidence="6 7">LMG 26845</strain>
    </source>
</reference>
<evidence type="ECO:0000313" key="6">
    <source>
        <dbReference type="EMBL" id="CAB3636887.1"/>
    </source>
</evidence>
<protein>
    <recommendedName>
        <fullName evidence="5">HTH araC/xylS-type domain-containing protein</fullName>
    </recommendedName>
</protein>
<dbReference type="PROSITE" id="PS00041">
    <property type="entry name" value="HTH_ARAC_FAMILY_1"/>
    <property type="match status" value="1"/>
</dbReference>
<dbReference type="PANTHER" id="PTHR46796">
    <property type="entry name" value="HTH-TYPE TRANSCRIPTIONAL ACTIVATOR RHAS-RELATED"/>
    <property type="match status" value="1"/>
</dbReference>
<keyword evidence="2" id="KW-0238">DNA-binding</keyword>
<dbReference type="InterPro" id="IPR050204">
    <property type="entry name" value="AraC_XylS_family_regulators"/>
</dbReference>
<dbReference type="Proteomes" id="UP000507979">
    <property type="component" value="Unassembled WGS sequence"/>
</dbReference>
<dbReference type="InterPro" id="IPR032783">
    <property type="entry name" value="AraC_lig"/>
</dbReference>
<dbReference type="PANTHER" id="PTHR46796:SF7">
    <property type="entry name" value="ARAC FAMILY TRANSCRIPTIONAL REGULATOR"/>
    <property type="match status" value="1"/>
</dbReference>
<feature type="region of interest" description="Disordered" evidence="4">
    <location>
        <begin position="310"/>
        <end position="339"/>
    </location>
</feature>
<keyword evidence="3" id="KW-0804">Transcription</keyword>
<dbReference type="GO" id="GO:0003700">
    <property type="term" value="F:DNA-binding transcription factor activity"/>
    <property type="evidence" value="ECO:0007669"/>
    <property type="project" value="InterPro"/>
</dbReference>
<gene>
    <name evidence="6" type="ORF">LMG26845_01762</name>
</gene>
<evidence type="ECO:0000256" key="1">
    <source>
        <dbReference type="ARBA" id="ARBA00023015"/>
    </source>
</evidence>
<evidence type="ECO:0000256" key="3">
    <source>
        <dbReference type="ARBA" id="ARBA00023163"/>
    </source>
</evidence>
<keyword evidence="1" id="KW-0805">Transcription regulation</keyword>
<sequence>MRDRLDSDPLGAVVALLRPRTVLSKFVSGAGRWAVQYPDFGHPSFGLMLTGACWLHVDGGEPFLFEAGDYLLLPSTPGFRMGSDPEALETPTIRVATTEPVADVRHGEPRDEAAVRMLGGFFMFDAANAPLLLERLPRVVHIKSGDRGAERLRWMTGVIGEESANPRPGGDAILTRLAEIMLIEALRWHPPQADGAAPPGGLLAGLANPRMAAALRLIHGDVAHRWTIEELAGRIGMSRAAFAARFMQVLGVPPMEYVLRWRMALAKDMLRHDGLSLGEVAHAIGYQSASAFSAAFSRSVGLSPSVFARMDAAGDEPPSRPVSPRSPARRRRPDFPRDL</sequence>
<evidence type="ECO:0000256" key="2">
    <source>
        <dbReference type="ARBA" id="ARBA00023125"/>
    </source>
</evidence>
<organism evidence="6 7">
    <name type="scientific">Achromobacter insuavis</name>
    <dbReference type="NCBI Taxonomy" id="1287735"/>
    <lineage>
        <taxon>Bacteria</taxon>
        <taxon>Pseudomonadati</taxon>
        <taxon>Pseudomonadota</taxon>
        <taxon>Betaproteobacteria</taxon>
        <taxon>Burkholderiales</taxon>
        <taxon>Alcaligenaceae</taxon>
        <taxon>Achromobacter</taxon>
    </lineage>
</organism>
<evidence type="ECO:0000259" key="5">
    <source>
        <dbReference type="PROSITE" id="PS01124"/>
    </source>
</evidence>
<dbReference type="Gene3D" id="1.10.10.60">
    <property type="entry name" value="Homeodomain-like"/>
    <property type="match status" value="2"/>
</dbReference>
<dbReference type="InterPro" id="IPR018060">
    <property type="entry name" value="HTH_AraC"/>
</dbReference>
<dbReference type="InterPro" id="IPR018062">
    <property type="entry name" value="HTH_AraC-typ_CS"/>
</dbReference>
<dbReference type="GeneID" id="92897610"/>
<dbReference type="GO" id="GO:0043565">
    <property type="term" value="F:sequence-specific DNA binding"/>
    <property type="evidence" value="ECO:0007669"/>
    <property type="project" value="InterPro"/>
</dbReference>
<dbReference type="EMBL" id="CADIJR010000011">
    <property type="protein sequence ID" value="CAB3636887.1"/>
    <property type="molecule type" value="Genomic_DNA"/>
</dbReference>
<dbReference type="RefSeq" id="WP_082412428.1">
    <property type="nucleotide sequence ID" value="NZ_CADIJR010000011.1"/>
</dbReference>
<proteinExistence type="predicted"/>
<dbReference type="InterPro" id="IPR009057">
    <property type="entry name" value="Homeodomain-like_sf"/>
</dbReference>
<evidence type="ECO:0000313" key="7">
    <source>
        <dbReference type="Proteomes" id="UP000507979"/>
    </source>
</evidence>
<feature type="domain" description="HTH araC/xylS-type" evidence="5">
    <location>
        <begin position="212"/>
        <end position="310"/>
    </location>
</feature>
<accession>A0A6J4ZM68</accession>
<dbReference type="Pfam" id="PF12852">
    <property type="entry name" value="Cupin_6"/>
    <property type="match status" value="1"/>
</dbReference>
<dbReference type="SUPFAM" id="SSF46689">
    <property type="entry name" value="Homeodomain-like"/>
    <property type="match status" value="2"/>
</dbReference>
<dbReference type="PROSITE" id="PS01124">
    <property type="entry name" value="HTH_ARAC_FAMILY_2"/>
    <property type="match status" value="1"/>
</dbReference>
<dbReference type="Pfam" id="PF12833">
    <property type="entry name" value="HTH_18"/>
    <property type="match status" value="1"/>
</dbReference>